<keyword evidence="3" id="KW-1185">Reference proteome</keyword>
<dbReference type="Proteomes" id="UP000652013">
    <property type="component" value="Unassembled WGS sequence"/>
</dbReference>
<gene>
    <name evidence="2" type="ORF">Sya03_55980</name>
</gene>
<evidence type="ECO:0000313" key="2">
    <source>
        <dbReference type="EMBL" id="GIJ06246.1"/>
    </source>
</evidence>
<proteinExistence type="predicted"/>
<keyword evidence="1" id="KW-0812">Transmembrane</keyword>
<protein>
    <recommendedName>
        <fullName evidence="4">Transmembrane protein</fullName>
    </recommendedName>
</protein>
<sequence length="110" mass="11830">MTSPLPPVPRVVGLVLASLVAVPLLGLQAYLLLWFSPEVTGSDACVVPAQCDPGGVRERAWWAVLAAFTAGAGCYAAAWVRMRRPARWWPWLVAAVAALLAGMLLIEEYL</sequence>
<dbReference type="EMBL" id="BOOY01000039">
    <property type="protein sequence ID" value="GIJ06246.1"/>
    <property type="molecule type" value="Genomic_DNA"/>
</dbReference>
<organism evidence="2 3">
    <name type="scientific">Spirilliplanes yamanashiensis</name>
    <dbReference type="NCBI Taxonomy" id="42233"/>
    <lineage>
        <taxon>Bacteria</taxon>
        <taxon>Bacillati</taxon>
        <taxon>Actinomycetota</taxon>
        <taxon>Actinomycetes</taxon>
        <taxon>Micromonosporales</taxon>
        <taxon>Micromonosporaceae</taxon>
        <taxon>Spirilliplanes</taxon>
    </lineage>
</organism>
<accession>A0A8J3YCP0</accession>
<feature type="transmembrane region" description="Helical" evidence="1">
    <location>
        <begin position="12"/>
        <end position="33"/>
    </location>
</feature>
<dbReference type="AlphaFoldDB" id="A0A8J3YCP0"/>
<keyword evidence="1" id="KW-1133">Transmembrane helix</keyword>
<evidence type="ECO:0000313" key="3">
    <source>
        <dbReference type="Proteomes" id="UP000652013"/>
    </source>
</evidence>
<reference evidence="2" key="1">
    <citation type="submission" date="2021-01" db="EMBL/GenBank/DDBJ databases">
        <title>Whole genome shotgun sequence of Spirilliplanes yamanashiensis NBRC 15828.</title>
        <authorList>
            <person name="Komaki H."/>
            <person name="Tamura T."/>
        </authorList>
    </citation>
    <scope>NUCLEOTIDE SEQUENCE</scope>
    <source>
        <strain evidence="2">NBRC 15828</strain>
    </source>
</reference>
<comment type="caution">
    <text evidence="2">The sequence shown here is derived from an EMBL/GenBank/DDBJ whole genome shotgun (WGS) entry which is preliminary data.</text>
</comment>
<keyword evidence="1" id="KW-0472">Membrane</keyword>
<name>A0A8J3YCP0_9ACTN</name>
<evidence type="ECO:0000256" key="1">
    <source>
        <dbReference type="SAM" id="Phobius"/>
    </source>
</evidence>
<dbReference type="RefSeq" id="WP_203941425.1">
    <property type="nucleotide sequence ID" value="NZ_BAAAGJ010000014.1"/>
</dbReference>
<feature type="transmembrane region" description="Helical" evidence="1">
    <location>
        <begin position="88"/>
        <end position="106"/>
    </location>
</feature>
<evidence type="ECO:0008006" key="4">
    <source>
        <dbReference type="Google" id="ProtNLM"/>
    </source>
</evidence>
<feature type="transmembrane region" description="Helical" evidence="1">
    <location>
        <begin position="60"/>
        <end position="81"/>
    </location>
</feature>